<sequence length="92" mass="10033">MWWGFEMSQNELIAIFKRAGYAGIVAVLAYLVNAFGLPVDPESLNVVGSVSDDVVTSVADKATAKTAISLPVLLFVLDIGVQFFKNWLAKRK</sequence>
<accession>A0A5C6BPB9</accession>
<name>A0A5C6BPB9_9PLAN</name>
<evidence type="ECO:0000313" key="3">
    <source>
        <dbReference type="Proteomes" id="UP000320735"/>
    </source>
</evidence>
<dbReference type="EMBL" id="SJPP01000001">
    <property type="protein sequence ID" value="TWU12849.1"/>
    <property type="molecule type" value="Genomic_DNA"/>
</dbReference>
<evidence type="ECO:0000313" key="2">
    <source>
        <dbReference type="EMBL" id="TWU12849.1"/>
    </source>
</evidence>
<feature type="transmembrane region" description="Helical" evidence="1">
    <location>
        <begin position="68"/>
        <end position="88"/>
    </location>
</feature>
<keyword evidence="3" id="KW-1185">Reference proteome</keyword>
<proteinExistence type="predicted"/>
<keyword evidence="1" id="KW-0812">Transmembrane</keyword>
<keyword evidence="1" id="KW-0472">Membrane</keyword>
<protein>
    <submittedName>
        <fullName evidence="2">Uncharacterized protein</fullName>
    </submittedName>
</protein>
<reference evidence="2 3" key="1">
    <citation type="submission" date="2019-02" db="EMBL/GenBank/DDBJ databases">
        <title>Deep-cultivation of Planctomycetes and their phenomic and genomic characterization uncovers novel biology.</title>
        <authorList>
            <person name="Wiegand S."/>
            <person name="Jogler M."/>
            <person name="Boedeker C."/>
            <person name="Pinto D."/>
            <person name="Vollmers J."/>
            <person name="Rivas-Marin E."/>
            <person name="Kohn T."/>
            <person name="Peeters S.H."/>
            <person name="Heuer A."/>
            <person name="Rast P."/>
            <person name="Oberbeckmann S."/>
            <person name="Bunk B."/>
            <person name="Jeske O."/>
            <person name="Meyerdierks A."/>
            <person name="Storesund J.E."/>
            <person name="Kallscheuer N."/>
            <person name="Luecker S."/>
            <person name="Lage O.M."/>
            <person name="Pohl T."/>
            <person name="Merkel B.J."/>
            <person name="Hornburger P."/>
            <person name="Mueller R.-W."/>
            <person name="Bruemmer F."/>
            <person name="Labrenz M."/>
            <person name="Spormann A.M."/>
            <person name="Op Den Camp H."/>
            <person name="Overmann J."/>
            <person name="Amann R."/>
            <person name="Jetten M.S.M."/>
            <person name="Mascher T."/>
            <person name="Medema M.H."/>
            <person name="Devos D.P."/>
            <person name="Kaster A.-K."/>
            <person name="Ovreas L."/>
            <person name="Rohde M."/>
            <person name="Galperin M.Y."/>
            <person name="Jogler C."/>
        </authorList>
    </citation>
    <scope>NUCLEOTIDE SEQUENCE [LARGE SCALE GENOMIC DNA]</scope>
    <source>
        <strain evidence="2 3">CA54</strain>
    </source>
</reference>
<comment type="caution">
    <text evidence="2">The sequence shown here is derived from an EMBL/GenBank/DDBJ whole genome shotgun (WGS) entry which is preliminary data.</text>
</comment>
<dbReference type="Proteomes" id="UP000320735">
    <property type="component" value="Unassembled WGS sequence"/>
</dbReference>
<keyword evidence="1" id="KW-1133">Transmembrane helix</keyword>
<evidence type="ECO:0000256" key="1">
    <source>
        <dbReference type="SAM" id="Phobius"/>
    </source>
</evidence>
<organism evidence="2 3">
    <name type="scientific">Symmachiella macrocystis</name>
    <dbReference type="NCBI Taxonomy" id="2527985"/>
    <lineage>
        <taxon>Bacteria</taxon>
        <taxon>Pseudomonadati</taxon>
        <taxon>Planctomycetota</taxon>
        <taxon>Planctomycetia</taxon>
        <taxon>Planctomycetales</taxon>
        <taxon>Planctomycetaceae</taxon>
        <taxon>Symmachiella</taxon>
    </lineage>
</organism>
<feature type="transmembrane region" description="Helical" evidence="1">
    <location>
        <begin position="21"/>
        <end position="39"/>
    </location>
</feature>
<gene>
    <name evidence="2" type="ORF">CA54_16750</name>
</gene>
<dbReference type="AlphaFoldDB" id="A0A5C6BPB9"/>